<dbReference type="CDD" id="cd00637">
    <property type="entry name" value="7tm_classA_rhodopsin-like"/>
    <property type="match status" value="1"/>
</dbReference>
<dbReference type="InterPro" id="IPR017452">
    <property type="entry name" value="GPCR_Rhodpsn_7TM"/>
</dbReference>
<gene>
    <name evidence="11" type="ORF">MGAL_10B020593</name>
</gene>
<evidence type="ECO:0000256" key="9">
    <source>
        <dbReference type="SAM" id="Phobius"/>
    </source>
</evidence>
<dbReference type="Proteomes" id="UP000596742">
    <property type="component" value="Unassembled WGS sequence"/>
</dbReference>
<feature type="transmembrane region" description="Helical" evidence="9">
    <location>
        <begin position="414"/>
        <end position="438"/>
    </location>
</feature>
<dbReference type="EMBL" id="UYJE01002276">
    <property type="protein sequence ID" value="VDI09211.1"/>
    <property type="molecule type" value="Genomic_DNA"/>
</dbReference>
<evidence type="ECO:0000256" key="6">
    <source>
        <dbReference type="ARBA" id="ARBA00023170"/>
    </source>
</evidence>
<evidence type="ECO:0000256" key="2">
    <source>
        <dbReference type="ARBA" id="ARBA00022692"/>
    </source>
</evidence>
<dbReference type="SUPFAM" id="SSF81321">
    <property type="entry name" value="Family A G protein-coupled receptor-like"/>
    <property type="match status" value="1"/>
</dbReference>
<comment type="subcellular location">
    <subcellularLocation>
        <location evidence="1">Membrane</location>
        <topology evidence="1">Multi-pass membrane protein</topology>
    </subcellularLocation>
</comment>
<reference evidence="11" key="1">
    <citation type="submission" date="2018-11" db="EMBL/GenBank/DDBJ databases">
        <authorList>
            <person name="Alioto T."/>
            <person name="Alioto T."/>
        </authorList>
    </citation>
    <scope>NUCLEOTIDE SEQUENCE</scope>
</reference>
<dbReference type="InterPro" id="IPR000276">
    <property type="entry name" value="GPCR_Rhodpsn"/>
</dbReference>
<feature type="transmembrane region" description="Helical" evidence="9">
    <location>
        <begin position="139"/>
        <end position="159"/>
    </location>
</feature>
<proteinExistence type="inferred from homology"/>
<dbReference type="GO" id="GO:0005886">
    <property type="term" value="C:plasma membrane"/>
    <property type="evidence" value="ECO:0007669"/>
    <property type="project" value="TreeGrafter"/>
</dbReference>
<comment type="caution">
    <text evidence="11">The sequence shown here is derived from an EMBL/GenBank/DDBJ whole genome shotgun (WGS) entry which is preliminary data.</text>
</comment>
<evidence type="ECO:0000256" key="1">
    <source>
        <dbReference type="ARBA" id="ARBA00004141"/>
    </source>
</evidence>
<evidence type="ECO:0000256" key="5">
    <source>
        <dbReference type="ARBA" id="ARBA00023136"/>
    </source>
</evidence>
<dbReference type="PROSITE" id="PS50262">
    <property type="entry name" value="G_PROTEIN_RECEP_F1_2"/>
    <property type="match status" value="1"/>
</dbReference>
<evidence type="ECO:0000259" key="10">
    <source>
        <dbReference type="PROSITE" id="PS50262"/>
    </source>
</evidence>
<dbReference type="Gene3D" id="1.20.1070.10">
    <property type="entry name" value="Rhodopsin 7-helix transmembrane proteins"/>
    <property type="match status" value="1"/>
</dbReference>
<protein>
    <recommendedName>
        <fullName evidence="10">G-protein coupled receptors family 1 profile domain-containing protein</fullName>
    </recommendedName>
</protein>
<feature type="transmembrane region" description="Helical" evidence="9">
    <location>
        <begin position="373"/>
        <end position="394"/>
    </location>
</feature>
<keyword evidence="12" id="KW-1185">Reference proteome</keyword>
<dbReference type="Pfam" id="PF00001">
    <property type="entry name" value="7tm_1"/>
    <property type="match status" value="1"/>
</dbReference>
<feature type="domain" description="G-protein coupled receptors family 1 profile" evidence="10">
    <location>
        <begin position="40"/>
        <end position="435"/>
    </location>
</feature>
<dbReference type="GO" id="GO:0004930">
    <property type="term" value="F:G protein-coupled receptor activity"/>
    <property type="evidence" value="ECO:0007669"/>
    <property type="project" value="UniProtKB-KW"/>
</dbReference>
<evidence type="ECO:0000256" key="4">
    <source>
        <dbReference type="ARBA" id="ARBA00023040"/>
    </source>
</evidence>
<dbReference type="AlphaFoldDB" id="A0A8B6CUT4"/>
<keyword evidence="4 8" id="KW-0297">G-protein coupled receptor</keyword>
<keyword evidence="7 8" id="KW-0807">Transducer</keyword>
<evidence type="ECO:0000256" key="7">
    <source>
        <dbReference type="ARBA" id="ARBA00023224"/>
    </source>
</evidence>
<dbReference type="PROSITE" id="PS00237">
    <property type="entry name" value="G_PROTEIN_RECEP_F1_1"/>
    <property type="match status" value="1"/>
</dbReference>
<feature type="transmembrane region" description="Helical" evidence="9">
    <location>
        <begin position="100"/>
        <end position="118"/>
    </location>
</feature>
<keyword evidence="5 9" id="KW-0472">Membrane</keyword>
<dbReference type="PANTHER" id="PTHR24243:SF224">
    <property type="entry name" value="G-PROTEIN COUPLED RECEPTOR 19-RELATED"/>
    <property type="match status" value="1"/>
</dbReference>
<name>A0A8B6CUT4_MYTGA</name>
<keyword evidence="2 8" id="KW-0812">Transmembrane</keyword>
<feature type="transmembrane region" description="Helical" evidence="9">
    <location>
        <begin position="20"/>
        <end position="46"/>
    </location>
</feature>
<accession>A0A8B6CUT4</accession>
<keyword evidence="3 9" id="KW-1133">Transmembrane helix</keyword>
<organism evidence="11 12">
    <name type="scientific">Mytilus galloprovincialis</name>
    <name type="common">Mediterranean mussel</name>
    <dbReference type="NCBI Taxonomy" id="29158"/>
    <lineage>
        <taxon>Eukaryota</taxon>
        <taxon>Metazoa</taxon>
        <taxon>Spiralia</taxon>
        <taxon>Lophotrochozoa</taxon>
        <taxon>Mollusca</taxon>
        <taxon>Bivalvia</taxon>
        <taxon>Autobranchia</taxon>
        <taxon>Pteriomorphia</taxon>
        <taxon>Mytilida</taxon>
        <taxon>Mytiloidea</taxon>
        <taxon>Mytilidae</taxon>
        <taxon>Mytilinae</taxon>
        <taxon>Mytilus</taxon>
    </lineage>
</organism>
<evidence type="ECO:0000256" key="8">
    <source>
        <dbReference type="RuleBase" id="RU000688"/>
    </source>
</evidence>
<evidence type="ECO:0000313" key="11">
    <source>
        <dbReference type="EMBL" id="VDI09211.1"/>
    </source>
</evidence>
<keyword evidence="6 8" id="KW-0675">Receptor</keyword>
<feature type="transmembrane region" description="Helical" evidence="9">
    <location>
        <begin position="191"/>
        <end position="214"/>
    </location>
</feature>
<dbReference type="OrthoDB" id="6157309at2759"/>
<evidence type="ECO:0000256" key="3">
    <source>
        <dbReference type="ARBA" id="ARBA00022989"/>
    </source>
</evidence>
<dbReference type="PANTHER" id="PTHR24243">
    <property type="entry name" value="G-PROTEIN COUPLED RECEPTOR"/>
    <property type="match status" value="1"/>
</dbReference>
<dbReference type="PRINTS" id="PR00237">
    <property type="entry name" value="GPCRRHODOPSN"/>
</dbReference>
<sequence length="476" mass="54577">MNNSTTFTSYHLHQINDEMAINVLPVILLICIYMFVGLFGNLLVAYYYGCFVKPSPSYYFIVAMAIYDIFLCCVSMPLEIVDLRFSYNFPSVIACKILRFVNYFSSTASGLVLIAVAVDRYRKVCQPFKTQITMKTAKIIIGVLCFASVCIAWPALVIYDINVVNISSAPGLNGYDCTTIRNKEYKVYISIYNGVCFLIFIGCITTLIVLYILIGKKLCHLKKFRFSATARKSANVNYTPPTSESEIYANFRRFKPVVYAKQPKSTFIPLLQIKETNSLSDSTAQQSNKKTNAIKSTNIENKVHETSQSKEIVTPLHYKNEISSQANQEPKWLYTSDLSDSDSDTRGTKLKKKRSILHRRKKIREQYIHLRKYTLLMLSVSMAFILSFLPYLGLMTWRTLALKYEREILSKVELILFNIFLRSWMLSSVVNPIIYGFFNADFSTFVCGRLRRILCSQCVKQADVDNETRIESSHTF</sequence>
<feature type="transmembrane region" description="Helical" evidence="9">
    <location>
        <begin position="58"/>
        <end position="80"/>
    </location>
</feature>
<comment type="similarity">
    <text evidence="8">Belongs to the G-protein coupled receptor 1 family.</text>
</comment>
<evidence type="ECO:0000313" key="12">
    <source>
        <dbReference type="Proteomes" id="UP000596742"/>
    </source>
</evidence>